<dbReference type="EMBL" id="BJYV01000032">
    <property type="protein sequence ID" value="GEO23975.1"/>
    <property type="molecule type" value="Genomic_DNA"/>
</dbReference>
<evidence type="ECO:0000259" key="2">
    <source>
        <dbReference type="Pfam" id="PF06439"/>
    </source>
</evidence>
<dbReference type="PROSITE" id="PS51257">
    <property type="entry name" value="PROKAR_LIPOPROTEIN"/>
    <property type="match status" value="1"/>
</dbReference>
<organism evidence="3 4">
    <name type="scientific">Cyclobacterium qasimii</name>
    <dbReference type="NCBI Taxonomy" id="1350429"/>
    <lineage>
        <taxon>Bacteria</taxon>
        <taxon>Pseudomonadati</taxon>
        <taxon>Bacteroidota</taxon>
        <taxon>Cytophagia</taxon>
        <taxon>Cytophagales</taxon>
        <taxon>Cyclobacteriaceae</taxon>
        <taxon>Cyclobacterium</taxon>
    </lineage>
</organism>
<feature type="chain" id="PRO_5022136182" evidence="1">
    <location>
        <begin position="24"/>
        <end position="245"/>
    </location>
</feature>
<protein>
    <submittedName>
        <fullName evidence="3">Glycosyl hydrolase</fullName>
    </submittedName>
</protein>
<feature type="domain" description="3-keto-alpha-glucoside-1,2-lyase/3-keto-2-hydroxy-glucal hydratase" evidence="2">
    <location>
        <begin position="41"/>
        <end position="243"/>
    </location>
</feature>
<keyword evidence="1" id="KW-0732">Signal</keyword>
<dbReference type="InterPro" id="IPR010496">
    <property type="entry name" value="AL/BT2_dom"/>
</dbReference>
<dbReference type="GO" id="GO:0016787">
    <property type="term" value="F:hydrolase activity"/>
    <property type="evidence" value="ECO:0007669"/>
    <property type="project" value="UniProtKB-KW"/>
</dbReference>
<sequence>MIKTTLSIAALSLAVVACGPASSEKGTAEENIEEIIVTEEEWISLFDGDSLTGWTSFGKDQPGEAWEAADGVLYFNSGKKDEGASAGDLETKETFGYFHLQIEWKISEGGNSGIMFLVQDNGDYERPYHTGPEYQVLDNDGHKDGKIITHRAGDLYDMIESTEEAAKPVGEWNKTEIIINDSKLQFFLNGVKTVETTLWDDQWNAMVAESKFAQWDGFAKFKEGKIVLQDHGDDVWFRNIKIKRL</sequence>
<proteinExistence type="predicted"/>
<evidence type="ECO:0000256" key="1">
    <source>
        <dbReference type="SAM" id="SignalP"/>
    </source>
</evidence>
<keyword evidence="3" id="KW-0378">Hydrolase</keyword>
<gene>
    <name evidence="3" type="ORF">CQA01_45090</name>
</gene>
<dbReference type="AlphaFoldDB" id="A0A512CIF4"/>
<dbReference type="RefSeq" id="WP_020893461.1">
    <property type="nucleotide sequence ID" value="NZ_BJYV01000032.1"/>
</dbReference>
<dbReference type="Pfam" id="PF06439">
    <property type="entry name" value="3keto-disac_hyd"/>
    <property type="match status" value="1"/>
</dbReference>
<keyword evidence="4" id="KW-1185">Reference proteome</keyword>
<comment type="caution">
    <text evidence="3">The sequence shown here is derived from an EMBL/GenBank/DDBJ whole genome shotgun (WGS) entry which is preliminary data.</text>
</comment>
<name>A0A512CIF4_9BACT</name>
<evidence type="ECO:0000313" key="3">
    <source>
        <dbReference type="EMBL" id="GEO23975.1"/>
    </source>
</evidence>
<reference evidence="3 4" key="1">
    <citation type="submission" date="2019-07" db="EMBL/GenBank/DDBJ databases">
        <title>Whole genome shotgun sequence of Cyclobacterium qasimii NBRC 106168.</title>
        <authorList>
            <person name="Hosoyama A."/>
            <person name="Uohara A."/>
            <person name="Ohji S."/>
            <person name="Ichikawa N."/>
        </authorList>
    </citation>
    <scope>NUCLEOTIDE SEQUENCE [LARGE SCALE GENOMIC DNA]</scope>
    <source>
        <strain evidence="3 4">NBRC 106168</strain>
    </source>
</reference>
<evidence type="ECO:0000313" key="4">
    <source>
        <dbReference type="Proteomes" id="UP000321301"/>
    </source>
</evidence>
<dbReference type="Proteomes" id="UP000321301">
    <property type="component" value="Unassembled WGS sequence"/>
</dbReference>
<accession>A0A512CIF4</accession>
<dbReference type="Gene3D" id="2.60.120.560">
    <property type="entry name" value="Exo-inulinase, domain 1"/>
    <property type="match status" value="1"/>
</dbReference>
<feature type="signal peptide" evidence="1">
    <location>
        <begin position="1"/>
        <end position="23"/>
    </location>
</feature>